<dbReference type="Pfam" id="PF00015">
    <property type="entry name" value="MCPsignal"/>
    <property type="match status" value="1"/>
</dbReference>
<feature type="transmembrane region" description="Helical" evidence="6">
    <location>
        <begin position="33"/>
        <end position="55"/>
    </location>
</feature>
<feature type="domain" description="HAMP" evidence="8">
    <location>
        <begin position="237"/>
        <end position="289"/>
    </location>
</feature>
<dbReference type="GO" id="GO:0016020">
    <property type="term" value="C:membrane"/>
    <property type="evidence" value="ECO:0007669"/>
    <property type="project" value="InterPro"/>
</dbReference>
<sequence length="552" mass="57037">MTGTSVDNARPVVSANRNRLLGWFADRRISTKILASVGIVAVMGAGVSTVALSRLSGLNDDLKSMKQVNVHRVLHLTELRGQMANMYDATTGFVAIPDPATKAKAMDLMKEYTANVDEAFADYKKDAPASAAWQKTLTGYEEAWERYQTLRNVAFMGEKPPAGFAMPTDSAQVVTEFVAASTQMNTAMEELAEFEEADAEAVTAAAEDGYGSARTLILALLAGGLLLALGLALVVSRLIVRPLGAVSRVLDAVARGDLTERAEVSSRDEVGAMAVAVNQAGDSLRQTIEELATSADTLAASSTELSGVSDRIAASADEASTQAGNVAAAAGQVSHNVQTVSAGTEEMGASIREIAHNANEGATVASQAVTVATSTNETVAKLGASSAEIGSVIKTITSIAEQTNLLALNATIEAARAGDAGKGFAVVAGEVKDLAQETAKATEDISKRVEAIQADTESAVAAIAEISTIIGKINDYQLTIASAVEEQTATTGEMNRSVAEAAQGSADIAANISVLADAAHVTAEGVSESQRAAAELAGLSARLHTLVSGFRY</sequence>
<dbReference type="InterPro" id="IPR004090">
    <property type="entry name" value="Chemotax_Me-accpt_rcpt"/>
</dbReference>
<dbReference type="SUPFAM" id="SSF58104">
    <property type="entry name" value="Methyl-accepting chemotaxis protein (MCP) signaling domain"/>
    <property type="match status" value="1"/>
</dbReference>
<dbReference type="PRINTS" id="PR00260">
    <property type="entry name" value="CHEMTRNSDUCR"/>
</dbReference>
<comment type="caution">
    <text evidence="9">The sequence shown here is derived from an EMBL/GenBank/DDBJ whole genome shotgun (WGS) entry which is preliminary data.</text>
</comment>
<dbReference type="InterPro" id="IPR004089">
    <property type="entry name" value="MCPsignal_dom"/>
</dbReference>
<evidence type="ECO:0000313" key="10">
    <source>
        <dbReference type="Proteomes" id="UP000077701"/>
    </source>
</evidence>
<evidence type="ECO:0000259" key="7">
    <source>
        <dbReference type="PROSITE" id="PS50111"/>
    </source>
</evidence>
<dbReference type="GO" id="GO:0007165">
    <property type="term" value="P:signal transduction"/>
    <property type="evidence" value="ECO:0007669"/>
    <property type="project" value="UniProtKB-KW"/>
</dbReference>
<dbReference type="Gene3D" id="1.10.287.950">
    <property type="entry name" value="Methyl-accepting chemotaxis protein"/>
    <property type="match status" value="1"/>
</dbReference>
<dbReference type="AlphaFoldDB" id="A0A171DQ00"/>
<dbReference type="SMART" id="SM00304">
    <property type="entry name" value="HAMP"/>
    <property type="match status" value="1"/>
</dbReference>
<dbReference type="GO" id="GO:0004888">
    <property type="term" value="F:transmembrane signaling receptor activity"/>
    <property type="evidence" value="ECO:0007669"/>
    <property type="project" value="InterPro"/>
</dbReference>
<evidence type="ECO:0000256" key="3">
    <source>
        <dbReference type="ARBA" id="ARBA00023224"/>
    </source>
</evidence>
<keyword evidence="3 5" id="KW-0807">Transducer</keyword>
<name>A0A171DQ00_9ACTN</name>
<evidence type="ECO:0000259" key="8">
    <source>
        <dbReference type="PROSITE" id="PS50885"/>
    </source>
</evidence>
<reference evidence="9 10" key="1">
    <citation type="journal article" date="2016" name="Genome Announc.">
        <title>Draft Genome Sequence of Planomonospora sphaerica JCM9374, a Rare Actinomycete.</title>
        <authorList>
            <person name="Dohra H."/>
            <person name="Suzuki T."/>
            <person name="Inoue Y."/>
            <person name="Kodani S."/>
        </authorList>
    </citation>
    <scope>NUCLEOTIDE SEQUENCE [LARGE SCALE GENOMIC DNA]</scope>
    <source>
        <strain evidence="9 10">JCM 9374</strain>
    </source>
</reference>
<gene>
    <name evidence="9" type="ORF">PS9374_06822</name>
</gene>
<dbReference type="PROSITE" id="PS50111">
    <property type="entry name" value="CHEMOTAXIS_TRANSDUC_2"/>
    <property type="match status" value="1"/>
</dbReference>
<evidence type="ECO:0000256" key="6">
    <source>
        <dbReference type="SAM" id="Phobius"/>
    </source>
</evidence>
<evidence type="ECO:0000256" key="2">
    <source>
        <dbReference type="ARBA" id="ARBA00022989"/>
    </source>
</evidence>
<keyword evidence="1 6" id="KW-0812">Transmembrane</keyword>
<keyword evidence="2 6" id="KW-1133">Transmembrane helix</keyword>
<dbReference type="SMART" id="SM00283">
    <property type="entry name" value="MA"/>
    <property type="match status" value="1"/>
</dbReference>
<dbReference type="CDD" id="cd06225">
    <property type="entry name" value="HAMP"/>
    <property type="match status" value="1"/>
</dbReference>
<dbReference type="InterPro" id="IPR003660">
    <property type="entry name" value="HAMP_dom"/>
</dbReference>
<dbReference type="PROSITE" id="PS50885">
    <property type="entry name" value="HAMP"/>
    <property type="match status" value="1"/>
</dbReference>
<dbReference type="RefSeq" id="WP_197287290.1">
    <property type="nucleotide sequence ID" value="NZ_BDCX01000022.1"/>
</dbReference>
<accession>A0A171DQ00</accession>
<reference evidence="10" key="2">
    <citation type="submission" date="2016-04" db="EMBL/GenBank/DDBJ databases">
        <title>Planomonospora sphaerica JCM9374 whole genome shotgun sequence.</title>
        <authorList>
            <person name="Suzuki T."/>
            <person name="Dohra H."/>
            <person name="Kodani S."/>
        </authorList>
    </citation>
    <scope>NUCLEOTIDE SEQUENCE [LARGE SCALE GENOMIC DNA]</scope>
    <source>
        <strain evidence="10">JCM 9374</strain>
    </source>
</reference>
<dbReference type="InterPro" id="IPR024478">
    <property type="entry name" value="HlyB_4HB_MCP"/>
</dbReference>
<evidence type="ECO:0000256" key="4">
    <source>
        <dbReference type="ARBA" id="ARBA00029447"/>
    </source>
</evidence>
<organism evidence="9 10">
    <name type="scientific">Planomonospora sphaerica</name>
    <dbReference type="NCBI Taxonomy" id="161355"/>
    <lineage>
        <taxon>Bacteria</taxon>
        <taxon>Bacillati</taxon>
        <taxon>Actinomycetota</taxon>
        <taxon>Actinomycetes</taxon>
        <taxon>Streptosporangiales</taxon>
        <taxon>Streptosporangiaceae</taxon>
        <taxon>Planomonospora</taxon>
    </lineage>
</organism>
<dbReference type="Pfam" id="PF00672">
    <property type="entry name" value="HAMP"/>
    <property type="match status" value="1"/>
</dbReference>
<dbReference type="Pfam" id="PF12729">
    <property type="entry name" value="4HB_MCP_1"/>
    <property type="match status" value="1"/>
</dbReference>
<dbReference type="STRING" id="161355.PS9374_06822"/>
<evidence type="ECO:0000256" key="5">
    <source>
        <dbReference type="PROSITE-ProRule" id="PRU00284"/>
    </source>
</evidence>
<evidence type="ECO:0000313" key="9">
    <source>
        <dbReference type="EMBL" id="GAT71131.1"/>
    </source>
</evidence>
<dbReference type="PANTHER" id="PTHR32089">
    <property type="entry name" value="METHYL-ACCEPTING CHEMOTAXIS PROTEIN MCPB"/>
    <property type="match status" value="1"/>
</dbReference>
<dbReference type="EMBL" id="BDCX01000022">
    <property type="protein sequence ID" value="GAT71131.1"/>
    <property type="molecule type" value="Genomic_DNA"/>
</dbReference>
<dbReference type="PANTHER" id="PTHR32089:SF112">
    <property type="entry name" value="LYSOZYME-LIKE PROTEIN-RELATED"/>
    <property type="match status" value="1"/>
</dbReference>
<feature type="domain" description="Methyl-accepting transducer" evidence="7">
    <location>
        <begin position="294"/>
        <end position="537"/>
    </location>
</feature>
<proteinExistence type="inferred from homology"/>
<keyword evidence="10" id="KW-1185">Reference proteome</keyword>
<keyword evidence="6" id="KW-0472">Membrane</keyword>
<dbReference type="Proteomes" id="UP000077701">
    <property type="component" value="Unassembled WGS sequence"/>
</dbReference>
<feature type="transmembrane region" description="Helical" evidence="6">
    <location>
        <begin position="216"/>
        <end position="240"/>
    </location>
</feature>
<protein>
    <submittedName>
        <fullName evidence="9">Methyl-accepting chemotaxis protein</fullName>
    </submittedName>
</protein>
<dbReference type="GO" id="GO:0006935">
    <property type="term" value="P:chemotaxis"/>
    <property type="evidence" value="ECO:0007669"/>
    <property type="project" value="InterPro"/>
</dbReference>
<evidence type="ECO:0000256" key="1">
    <source>
        <dbReference type="ARBA" id="ARBA00022692"/>
    </source>
</evidence>
<comment type="similarity">
    <text evidence="4">Belongs to the methyl-accepting chemotaxis (MCP) protein family.</text>
</comment>